<dbReference type="InterPro" id="IPR036097">
    <property type="entry name" value="HisK_dim/P_sf"/>
</dbReference>
<feature type="modified residue" description="4-aspartylphosphate" evidence="6">
    <location>
        <position position="666"/>
    </location>
</feature>
<evidence type="ECO:0000256" key="1">
    <source>
        <dbReference type="ARBA" id="ARBA00000085"/>
    </source>
</evidence>
<dbReference type="SMART" id="SM00387">
    <property type="entry name" value="HATPase_c"/>
    <property type="match status" value="1"/>
</dbReference>
<dbReference type="Gene3D" id="1.10.287.130">
    <property type="match status" value="1"/>
</dbReference>
<dbReference type="EC" id="2.7.13.3" evidence="2"/>
<evidence type="ECO:0000256" key="7">
    <source>
        <dbReference type="SAM" id="Coils"/>
    </source>
</evidence>
<dbReference type="SUPFAM" id="SSF47384">
    <property type="entry name" value="Homodimeric domain of signal transducing histidine kinase"/>
    <property type="match status" value="1"/>
</dbReference>
<dbReference type="Pfam" id="PF02518">
    <property type="entry name" value="HATPase_c"/>
    <property type="match status" value="1"/>
</dbReference>
<evidence type="ECO:0000259" key="9">
    <source>
        <dbReference type="PROSITE" id="PS50110"/>
    </source>
</evidence>
<dbReference type="Pfam" id="PF00072">
    <property type="entry name" value="Response_reg"/>
    <property type="match status" value="1"/>
</dbReference>
<comment type="catalytic activity">
    <reaction evidence="1">
        <text>ATP + protein L-histidine = ADP + protein N-phospho-L-histidine.</text>
        <dbReference type="EC" id="2.7.13.3"/>
    </reaction>
</comment>
<dbReference type="Proteomes" id="UP000193570">
    <property type="component" value="Unassembled WGS sequence"/>
</dbReference>
<dbReference type="CDD" id="cd00082">
    <property type="entry name" value="HisKA"/>
    <property type="match status" value="1"/>
</dbReference>
<proteinExistence type="predicted"/>
<sequence>MSLIDPADTLERQNDKLVKIAEALMRRVEHQIAEEGAAYAQFERAALLEQRVRERTRELERTLDLLHQSNAQLAQATNEAEAARRNLADAIGTLSEGFALFDPDERMVMCNARFCRDFRDAALDLSPGLAFTEYVRQISRSRALALPPGTDPETWAQERLQRHRDRHVMFNVELTGNRWLQVSEHRTANGGTVVVQTDVTDIVQIERQERARLKDSQARMIRATLDHLNQGVAIFDDGGRLVGWNRKVGALLSVSARYLRIGAGFDTLLGRLSTDFRFSSAATRADFARWAAERGRAGPIRFEVRRGSGQILDVFGQGIPDGGFVVSVTDVTQEREAAERLADLNEALESRVMERTLDLEDALATAERANASKNRFVAAASHDLLQPLSAAKLFISALSDRLETLRDRETLAKAESALTSAEGLIEALLDISKLESDRLSFDIRPIALEELLAPLRDEMEVLADRKGLGLTIVPSSLWVESDPTYLRRVVQNLISNAVRYTQTGRVLVGARRAAGCARIEVWDTGPGIAEADQSAIFEEFRRLDSRASRNDGLGLGLAIVERACARLGHPVGLHSEVGRGSCFMVSVPVAGADASPRVVRGRPVRPAGLSESGLIVLLVENDAELRRALTQLVESWGVSVIEAADAVGAIGLLEDLELVPDAALLDQQLGDGASGTELYRQIRNRWGVVPTAIITADRSESVRRDCANLGLLRLLKPIDGAALGEFLKEAAAPPV</sequence>
<dbReference type="Pfam" id="PF00512">
    <property type="entry name" value="HisKA"/>
    <property type="match status" value="1"/>
</dbReference>
<keyword evidence="5" id="KW-0418">Kinase</keyword>
<dbReference type="CDD" id="cd00156">
    <property type="entry name" value="REC"/>
    <property type="match status" value="1"/>
</dbReference>
<name>A0A1X6Z0Z1_9RHOB</name>
<dbReference type="PROSITE" id="PS50109">
    <property type="entry name" value="HIS_KIN"/>
    <property type="match status" value="1"/>
</dbReference>
<dbReference type="SMART" id="SM00448">
    <property type="entry name" value="REC"/>
    <property type="match status" value="1"/>
</dbReference>
<feature type="coiled-coil region" evidence="7">
    <location>
        <begin position="59"/>
        <end position="93"/>
    </location>
</feature>
<organism evidence="10 11">
    <name type="scientific">Roseivivax jejudonensis</name>
    <dbReference type="NCBI Taxonomy" id="1529041"/>
    <lineage>
        <taxon>Bacteria</taxon>
        <taxon>Pseudomonadati</taxon>
        <taxon>Pseudomonadota</taxon>
        <taxon>Alphaproteobacteria</taxon>
        <taxon>Rhodobacterales</taxon>
        <taxon>Roseobacteraceae</taxon>
        <taxon>Roseivivax</taxon>
    </lineage>
</organism>
<dbReference type="SUPFAM" id="SSF55874">
    <property type="entry name" value="ATPase domain of HSP90 chaperone/DNA topoisomerase II/histidine kinase"/>
    <property type="match status" value="1"/>
</dbReference>
<dbReference type="InterPro" id="IPR001789">
    <property type="entry name" value="Sig_transdc_resp-reg_receiver"/>
</dbReference>
<dbReference type="PANTHER" id="PTHR43047">
    <property type="entry name" value="TWO-COMPONENT HISTIDINE PROTEIN KINASE"/>
    <property type="match status" value="1"/>
</dbReference>
<dbReference type="GO" id="GO:0005886">
    <property type="term" value="C:plasma membrane"/>
    <property type="evidence" value="ECO:0007669"/>
    <property type="project" value="TreeGrafter"/>
</dbReference>
<keyword evidence="11" id="KW-1185">Reference proteome</keyword>
<evidence type="ECO:0000259" key="8">
    <source>
        <dbReference type="PROSITE" id="PS50109"/>
    </source>
</evidence>
<feature type="domain" description="Response regulatory" evidence="9">
    <location>
        <begin position="615"/>
        <end position="731"/>
    </location>
</feature>
<protein>
    <recommendedName>
        <fullName evidence="2">histidine kinase</fullName>
        <ecNumber evidence="2">2.7.13.3</ecNumber>
    </recommendedName>
</protein>
<dbReference type="Gene3D" id="3.40.50.2300">
    <property type="match status" value="1"/>
</dbReference>
<dbReference type="InterPro" id="IPR005467">
    <property type="entry name" value="His_kinase_dom"/>
</dbReference>
<feature type="domain" description="Histidine kinase" evidence="8">
    <location>
        <begin position="379"/>
        <end position="591"/>
    </location>
</feature>
<dbReference type="PROSITE" id="PS50110">
    <property type="entry name" value="RESPONSE_REGULATORY"/>
    <property type="match status" value="1"/>
</dbReference>
<dbReference type="Gene3D" id="3.30.450.20">
    <property type="entry name" value="PAS domain"/>
    <property type="match status" value="2"/>
</dbReference>
<evidence type="ECO:0000256" key="3">
    <source>
        <dbReference type="ARBA" id="ARBA00022553"/>
    </source>
</evidence>
<dbReference type="InterPro" id="IPR004358">
    <property type="entry name" value="Sig_transdc_His_kin-like_C"/>
</dbReference>
<dbReference type="EMBL" id="FWFK01000003">
    <property type="protein sequence ID" value="SLN36759.1"/>
    <property type="molecule type" value="Genomic_DNA"/>
</dbReference>
<dbReference type="RefSeq" id="WP_085791405.1">
    <property type="nucleotide sequence ID" value="NZ_FWFK01000003.1"/>
</dbReference>
<evidence type="ECO:0000313" key="10">
    <source>
        <dbReference type="EMBL" id="SLN36759.1"/>
    </source>
</evidence>
<evidence type="ECO:0000256" key="6">
    <source>
        <dbReference type="PROSITE-ProRule" id="PRU00169"/>
    </source>
</evidence>
<keyword evidence="7" id="KW-0175">Coiled coil</keyword>
<keyword evidence="4 10" id="KW-0808">Transferase</keyword>
<evidence type="ECO:0000256" key="5">
    <source>
        <dbReference type="ARBA" id="ARBA00022777"/>
    </source>
</evidence>
<dbReference type="FunFam" id="3.30.565.10:FF:000049">
    <property type="entry name" value="Two-component sensor histidine kinase"/>
    <property type="match status" value="1"/>
</dbReference>
<dbReference type="InterPro" id="IPR003594">
    <property type="entry name" value="HATPase_dom"/>
</dbReference>
<dbReference type="GO" id="GO:0000155">
    <property type="term" value="F:phosphorelay sensor kinase activity"/>
    <property type="evidence" value="ECO:0007669"/>
    <property type="project" value="InterPro"/>
</dbReference>
<dbReference type="GO" id="GO:0009927">
    <property type="term" value="F:histidine phosphotransfer kinase activity"/>
    <property type="evidence" value="ECO:0007669"/>
    <property type="project" value="TreeGrafter"/>
</dbReference>
<dbReference type="PANTHER" id="PTHR43047:SF9">
    <property type="entry name" value="HISTIDINE KINASE"/>
    <property type="match status" value="1"/>
</dbReference>
<dbReference type="PRINTS" id="PR00344">
    <property type="entry name" value="BCTRLSENSOR"/>
</dbReference>
<dbReference type="SUPFAM" id="SSF52172">
    <property type="entry name" value="CheY-like"/>
    <property type="match status" value="1"/>
</dbReference>
<dbReference type="InterPro" id="IPR036890">
    <property type="entry name" value="HATPase_C_sf"/>
</dbReference>
<keyword evidence="3 6" id="KW-0597">Phosphoprotein</keyword>
<dbReference type="Gene3D" id="3.30.565.10">
    <property type="entry name" value="Histidine kinase-like ATPase, C-terminal domain"/>
    <property type="match status" value="1"/>
</dbReference>
<accession>A0A1X6Z0Z1</accession>
<dbReference type="Pfam" id="PF12860">
    <property type="entry name" value="PAS_7"/>
    <property type="match status" value="2"/>
</dbReference>
<evidence type="ECO:0000256" key="2">
    <source>
        <dbReference type="ARBA" id="ARBA00012438"/>
    </source>
</evidence>
<dbReference type="SMART" id="SM00388">
    <property type="entry name" value="HisKA"/>
    <property type="match status" value="1"/>
</dbReference>
<dbReference type="SUPFAM" id="SSF55785">
    <property type="entry name" value="PYP-like sensor domain (PAS domain)"/>
    <property type="match status" value="1"/>
</dbReference>
<dbReference type="InterPro" id="IPR011006">
    <property type="entry name" value="CheY-like_superfamily"/>
</dbReference>
<dbReference type="InterPro" id="IPR003661">
    <property type="entry name" value="HisK_dim/P_dom"/>
</dbReference>
<reference evidence="10 11" key="1">
    <citation type="submission" date="2017-03" db="EMBL/GenBank/DDBJ databases">
        <authorList>
            <person name="Afonso C.L."/>
            <person name="Miller P.J."/>
            <person name="Scott M.A."/>
            <person name="Spackman E."/>
            <person name="Goraichik I."/>
            <person name="Dimitrov K.M."/>
            <person name="Suarez D.L."/>
            <person name="Swayne D.E."/>
        </authorList>
    </citation>
    <scope>NUCLEOTIDE SEQUENCE [LARGE SCALE GENOMIC DNA]</scope>
    <source>
        <strain evidence="10 11">CECT 8625</strain>
    </source>
</reference>
<evidence type="ECO:0000313" key="11">
    <source>
        <dbReference type="Proteomes" id="UP000193570"/>
    </source>
</evidence>
<evidence type="ECO:0000256" key="4">
    <source>
        <dbReference type="ARBA" id="ARBA00022679"/>
    </source>
</evidence>
<gene>
    <name evidence="10" type="primary">divL_2</name>
    <name evidence="10" type="ORF">ROJ8625_01662</name>
</gene>
<dbReference type="InterPro" id="IPR035965">
    <property type="entry name" value="PAS-like_dom_sf"/>
</dbReference>
<dbReference type="AlphaFoldDB" id="A0A1X6Z0Z1"/>
<dbReference type="OrthoDB" id="9764438at2"/>